<protein>
    <submittedName>
        <fullName evidence="1">Uncharacterized protein</fullName>
    </submittedName>
</protein>
<organism evidence="1 2">
    <name type="scientific">Methylocella tundrae</name>
    <dbReference type="NCBI Taxonomy" id="227605"/>
    <lineage>
        <taxon>Bacteria</taxon>
        <taxon>Pseudomonadati</taxon>
        <taxon>Pseudomonadota</taxon>
        <taxon>Alphaproteobacteria</taxon>
        <taxon>Hyphomicrobiales</taxon>
        <taxon>Beijerinckiaceae</taxon>
        <taxon>Methylocella</taxon>
    </lineage>
</organism>
<evidence type="ECO:0000313" key="1">
    <source>
        <dbReference type="EMBL" id="VFU10267.1"/>
    </source>
</evidence>
<dbReference type="RefSeq" id="WP_134490955.1">
    <property type="nucleotide sequence ID" value="NZ_LR536450.1"/>
</dbReference>
<dbReference type="Proteomes" id="UP000294360">
    <property type="component" value="Chromosome"/>
</dbReference>
<gene>
    <name evidence="1" type="ORF">MTUNDRAET4_3380</name>
</gene>
<reference evidence="1 2" key="1">
    <citation type="submission" date="2019-03" db="EMBL/GenBank/DDBJ databases">
        <authorList>
            <person name="Kox A.R. M."/>
        </authorList>
    </citation>
    <scope>NUCLEOTIDE SEQUENCE [LARGE SCALE GENOMIC DNA]</scope>
    <source>
        <strain evidence="1">MTUNDRAET4 annotated genome</strain>
    </source>
</reference>
<dbReference type="EMBL" id="LR536450">
    <property type="protein sequence ID" value="VFU10267.1"/>
    <property type="molecule type" value="Genomic_DNA"/>
</dbReference>
<dbReference type="OrthoDB" id="8441489at2"/>
<dbReference type="AlphaFoldDB" id="A0A4U8Z456"/>
<evidence type="ECO:0000313" key="2">
    <source>
        <dbReference type="Proteomes" id="UP000294360"/>
    </source>
</evidence>
<name>A0A4U8Z456_METTU</name>
<proteinExistence type="predicted"/>
<sequence>MALPTLDVTPGSGATINTLPNAPAVTASSISVALATDQAAIAVTASALPLPTGAATAANQTAEISSLAAILSAIQSGDAAISVTDRSGYINGGVASATVQSIGTQGWVPGDTLTLPMSAGVSSPAVLNVQSTQLGAVPTLVNAGSGGTNGAVTLTGTTGTGTRFTLSGTIAGGVLTAIGSISVAGNYTVNPTNLASEPVTGGGLTGAVVNLKMAILALGVTTPGVYAAPVTNPVTPTSTSGSGVGATVNLATFTPLSTQVATSNAGRQYLAIRNESASANLGVSLSGAAAFGSLGTTTFYPSGGGYEWAANRVPSNAISVIGQVAFQQFTAWEG</sequence>
<accession>A0A4U8Z456</accession>
<dbReference type="KEGG" id="mtun:MTUNDRAET4_3380"/>